<dbReference type="AlphaFoldDB" id="A0A7Z0D1S4"/>
<gene>
    <name evidence="1" type="ORF">BJY26_001083</name>
</gene>
<evidence type="ECO:0000313" key="1">
    <source>
        <dbReference type="EMBL" id="NYI66777.1"/>
    </source>
</evidence>
<name>A0A7Z0D1S4_9MICO</name>
<organism evidence="1 2">
    <name type="scientific">Spelaeicoccus albus</name>
    <dbReference type="NCBI Taxonomy" id="1280376"/>
    <lineage>
        <taxon>Bacteria</taxon>
        <taxon>Bacillati</taxon>
        <taxon>Actinomycetota</taxon>
        <taxon>Actinomycetes</taxon>
        <taxon>Micrococcales</taxon>
        <taxon>Brevibacteriaceae</taxon>
        <taxon>Spelaeicoccus</taxon>
    </lineage>
</organism>
<dbReference type="GO" id="GO:0016853">
    <property type="term" value="F:isomerase activity"/>
    <property type="evidence" value="ECO:0007669"/>
    <property type="project" value="UniProtKB-KW"/>
</dbReference>
<comment type="caution">
    <text evidence="1">The sequence shown here is derived from an EMBL/GenBank/DDBJ whole genome shotgun (WGS) entry which is preliminary data.</text>
</comment>
<dbReference type="RefSeq" id="WP_179424595.1">
    <property type="nucleotide sequence ID" value="NZ_JACBZP010000001.1"/>
</dbReference>
<sequence length="61" mass="6546">MTDVATTSRVDFGRHPGEWVDGWSASGVDHHWALCSGHRARDFAAAASLLGIGHDNFGTTH</sequence>
<keyword evidence="2" id="KW-1185">Reference proteome</keyword>
<accession>A0A7Z0D1S4</accession>
<evidence type="ECO:0000313" key="2">
    <source>
        <dbReference type="Proteomes" id="UP000539111"/>
    </source>
</evidence>
<protein>
    <submittedName>
        <fullName evidence="1">L-arabinose isomerase</fullName>
    </submittedName>
</protein>
<proteinExistence type="predicted"/>
<dbReference type="Proteomes" id="UP000539111">
    <property type="component" value="Unassembled WGS sequence"/>
</dbReference>
<keyword evidence="1" id="KW-0413">Isomerase</keyword>
<reference evidence="1 2" key="1">
    <citation type="submission" date="2020-07" db="EMBL/GenBank/DDBJ databases">
        <title>Sequencing the genomes of 1000 actinobacteria strains.</title>
        <authorList>
            <person name="Klenk H.-P."/>
        </authorList>
    </citation>
    <scope>NUCLEOTIDE SEQUENCE [LARGE SCALE GENOMIC DNA]</scope>
    <source>
        <strain evidence="1 2">DSM 26341</strain>
    </source>
</reference>
<dbReference type="EMBL" id="JACBZP010000001">
    <property type="protein sequence ID" value="NYI66777.1"/>
    <property type="molecule type" value="Genomic_DNA"/>
</dbReference>